<comment type="caution">
    <text evidence="1">The sequence shown here is derived from an EMBL/GenBank/DDBJ whole genome shotgun (WGS) entry which is preliminary data.</text>
</comment>
<accession>A0A166DPI3</accession>
<dbReference type="NCBIfam" id="TIGR01784">
    <property type="entry name" value="T_den_put_tspse"/>
    <property type="match status" value="1"/>
</dbReference>
<dbReference type="PANTHER" id="PTHR41317">
    <property type="entry name" value="PD-(D_E)XK NUCLEASE FAMILY TRANSPOSASE"/>
    <property type="match status" value="1"/>
</dbReference>
<dbReference type="Pfam" id="PF12784">
    <property type="entry name" value="PDDEXK_2"/>
    <property type="match status" value="1"/>
</dbReference>
<gene>
    <name evidence="1" type="ORF">MBFIL_05880</name>
</gene>
<protein>
    <submittedName>
        <fullName evidence="1">PD-(D/E)XK nuclease family transposase</fullName>
    </submittedName>
</protein>
<dbReference type="OrthoDB" id="75217at2157"/>
<dbReference type="Proteomes" id="UP000077066">
    <property type="component" value="Unassembled WGS sequence"/>
</dbReference>
<name>A0A166DPI3_9EURY</name>
<reference evidence="1 2" key="1">
    <citation type="submission" date="2016-04" db="EMBL/GenBank/DDBJ databases">
        <title>Genome sequence of Methanobrevibacter filiformis DSM 11501.</title>
        <authorList>
            <person name="Poehlein A."/>
            <person name="Seedorf H."/>
            <person name="Daniel R."/>
        </authorList>
    </citation>
    <scope>NUCLEOTIDE SEQUENCE [LARGE SCALE GENOMIC DNA]</scope>
    <source>
        <strain evidence="1 2">DSM 11501</strain>
    </source>
</reference>
<dbReference type="RefSeq" id="WP_066971353.1">
    <property type="nucleotide sequence ID" value="NZ_LWMT01000086.1"/>
</dbReference>
<dbReference type="PATRIC" id="fig|55758.3.peg.662"/>
<dbReference type="InterPro" id="IPR010106">
    <property type="entry name" value="RpnA"/>
</dbReference>
<dbReference type="EMBL" id="LWMT01000086">
    <property type="protein sequence ID" value="KZX15822.1"/>
    <property type="molecule type" value="Genomic_DNA"/>
</dbReference>
<dbReference type="AlphaFoldDB" id="A0A166DPI3"/>
<dbReference type="PANTHER" id="PTHR41317:SF1">
    <property type="entry name" value="PD-(D_E)XK NUCLEASE FAMILY TRANSPOSASE"/>
    <property type="match status" value="1"/>
</dbReference>
<keyword evidence="2" id="KW-1185">Reference proteome</keyword>
<sequence length="299" mass="35010">MNNRLNPLNDALFLKYMGEKGMEIMLVSFLNAVLEKTRHKFTIDEIEIIENKTITPKVLKDKKSILDIRAKINGNITTNIEVQLLNLGNMGPRSLYYWSREFSLSLDEGEDYIELPKTITINLLNFNYIQLPLFHTSFHIREDTNNEYVLNNLLEMHFIEMPKFRKMPDKDLNNPLHRWLMFLDRNTDQKILDDVIEMDEAIGKAQERINYVSQDKEALRAYQMREMALSDMTTAMNTARREGKMEGLKEGKIEGKMEGLKEGEINLQRKHIINMKNKNMSLDEISEITGLSIDEIEKF</sequence>
<proteinExistence type="predicted"/>
<evidence type="ECO:0000313" key="1">
    <source>
        <dbReference type="EMBL" id="KZX15822.1"/>
    </source>
</evidence>
<organism evidence="1 2">
    <name type="scientific">Methanobrevibacter filiformis</name>
    <dbReference type="NCBI Taxonomy" id="55758"/>
    <lineage>
        <taxon>Archaea</taxon>
        <taxon>Methanobacteriati</taxon>
        <taxon>Methanobacteriota</taxon>
        <taxon>Methanomada group</taxon>
        <taxon>Methanobacteria</taxon>
        <taxon>Methanobacteriales</taxon>
        <taxon>Methanobacteriaceae</taxon>
        <taxon>Methanobrevibacter</taxon>
    </lineage>
</organism>
<evidence type="ECO:0000313" key="2">
    <source>
        <dbReference type="Proteomes" id="UP000077066"/>
    </source>
</evidence>